<feature type="signal peptide" evidence="2">
    <location>
        <begin position="1"/>
        <end position="20"/>
    </location>
</feature>
<accession>A0A8S9ZI66</accession>
<dbReference type="Proteomes" id="UP000605970">
    <property type="component" value="Unassembled WGS sequence"/>
</dbReference>
<feature type="region of interest" description="Disordered" evidence="1">
    <location>
        <begin position="217"/>
        <end position="278"/>
    </location>
</feature>
<evidence type="ECO:0000256" key="1">
    <source>
        <dbReference type="SAM" id="MobiDB-lite"/>
    </source>
</evidence>
<proteinExistence type="predicted"/>
<comment type="caution">
    <text evidence="3">The sequence shown here is derived from an EMBL/GenBank/DDBJ whole genome shotgun (WGS) entry which is preliminary data.</text>
</comment>
<protein>
    <submittedName>
        <fullName evidence="3">Uncharacterized protein</fullName>
    </submittedName>
</protein>
<dbReference type="EMBL" id="JABEBT010000087">
    <property type="protein sequence ID" value="KAF7633019.1"/>
    <property type="molecule type" value="Genomic_DNA"/>
</dbReference>
<dbReference type="OrthoDB" id="5901666at2759"/>
<keyword evidence="4" id="KW-1185">Reference proteome</keyword>
<sequence length="420" mass="48342">MNINLLFIFIILLIIKYSICCCKFRGVITPSLNKETNKPIKWQVNLECDDCIKGGKKQQKTIINNGKGSKFEFDLIPAIGKIIKKLKIKISSLERLYGLERTNTWILKDINFEHLHRFQFGHFSTFSDDKNIYLRLKFTQPLDENLLVKLEENNLKMQYNITIVEGKDRKVILANRQLTEQEWKAEINIDINLIKQRVINYMRISKQYPMLISVKAEEENEGKESSTTSDPKTPPSPPLPSNNSPNNSLTPPHHLPSCSSSSSSSTSSLSSCKGSPSRQQIEIIGTSTTTTNIPNNENKQINLFNNYFEDKCPVAFCNNVIQMKTTGSGKESIIFDKIKLREKKVFDALIIMPILQNGEYPEYIYYFKPKKRSLIKKVKSLFKKINLNKVEENEIEEEIINNEVDELCLNEGESFREGIR</sequence>
<organism evidence="3 4">
    <name type="scientific">Meloidogyne graminicola</name>
    <dbReference type="NCBI Taxonomy" id="189291"/>
    <lineage>
        <taxon>Eukaryota</taxon>
        <taxon>Metazoa</taxon>
        <taxon>Ecdysozoa</taxon>
        <taxon>Nematoda</taxon>
        <taxon>Chromadorea</taxon>
        <taxon>Rhabditida</taxon>
        <taxon>Tylenchina</taxon>
        <taxon>Tylenchomorpha</taxon>
        <taxon>Tylenchoidea</taxon>
        <taxon>Meloidogynidae</taxon>
        <taxon>Meloidogyninae</taxon>
        <taxon>Meloidogyne</taxon>
    </lineage>
</organism>
<evidence type="ECO:0000313" key="3">
    <source>
        <dbReference type="EMBL" id="KAF7633019.1"/>
    </source>
</evidence>
<gene>
    <name evidence="3" type="ORF">Mgra_00007600</name>
</gene>
<dbReference type="AlphaFoldDB" id="A0A8S9ZI66"/>
<reference evidence="3" key="1">
    <citation type="journal article" date="2020" name="Ecol. Evol.">
        <title>Genome structure and content of the rice root-knot nematode (Meloidogyne graminicola).</title>
        <authorList>
            <person name="Phan N.T."/>
            <person name="Danchin E.G.J."/>
            <person name="Klopp C."/>
            <person name="Perfus-Barbeoch L."/>
            <person name="Kozlowski D.K."/>
            <person name="Koutsovoulos G.D."/>
            <person name="Lopez-Roques C."/>
            <person name="Bouchez O."/>
            <person name="Zahm M."/>
            <person name="Besnard G."/>
            <person name="Bellafiore S."/>
        </authorList>
    </citation>
    <scope>NUCLEOTIDE SEQUENCE</scope>
    <source>
        <strain evidence="3">VN-18</strain>
    </source>
</reference>
<feature type="compositionally biased region" description="Low complexity" evidence="1">
    <location>
        <begin position="241"/>
        <end position="272"/>
    </location>
</feature>
<name>A0A8S9ZI66_9BILA</name>
<feature type="chain" id="PRO_5035799553" evidence="2">
    <location>
        <begin position="21"/>
        <end position="420"/>
    </location>
</feature>
<evidence type="ECO:0000256" key="2">
    <source>
        <dbReference type="SAM" id="SignalP"/>
    </source>
</evidence>
<keyword evidence="2" id="KW-0732">Signal</keyword>
<evidence type="ECO:0000313" key="4">
    <source>
        <dbReference type="Proteomes" id="UP000605970"/>
    </source>
</evidence>